<dbReference type="KEGG" id="dqu:106749684"/>
<evidence type="ECO:0000256" key="5">
    <source>
        <dbReference type="ARBA" id="ARBA00023136"/>
    </source>
</evidence>
<keyword evidence="9" id="KW-1185">Reference proteome</keyword>
<dbReference type="PANTHER" id="PTHR42643">
    <property type="entry name" value="IONOTROPIC RECEPTOR 20A-RELATED"/>
    <property type="match status" value="1"/>
</dbReference>
<evidence type="ECO:0000313" key="10">
    <source>
        <dbReference type="RefSeq" id="XP_014484857.1"/>
    </source>
</evidence>
<organism evidence="9 10">
    <name type="scientific">Dinoponera quadriceps</name>
    <name type="common">South American ant</name>
    <dbReference type="NCBI Taxonomy" id="609295"/>
    <lineage>
        <taxon>Eukaryota</taxon>
        <taxon>Metazoa</taxon>
        <taxon>Ecdysozoa</taxon>
        <taxon>Arthropoda</taxon>
        <taxon>Hexapoda</taxon>
        <taxon>Insecta</taxon>
        <taxon>Pterygota</taxon>
        <taxon>Neoptera</taxon>
        <taxon>Endopterygota</taxon>
        <taxon>Hymenoptera</taxon>
        <taxon>Apocrita</taxon>
        <taxon>Aculeata</taxon>
        <taxon>Formicoidea</taxon>
        <taxon>Formicidae</taxon>
        <taxon>Ponerinae</taxon>
        <taxon>Ponerini</taxon>
        <taxon>Dinoponera</taxon>
    </lineage>
</organism>
<evidence type="ECO:0000256" key="3">
    <source>
        <dbReference type="ARBA" id="ARBA00022692"/>
    </source>
</evidence>
<dbReference type="RefSeq" id="XP_014484857.1">
    <property type="nucleotide sequence ID" value="XM_014629371.1"/>
</dbReference>
<sequence length="1233" mass="141665">MANDSWKMWRPLIYTRSIDRTGEKNSKYLPTGGKIILILSRCVPPDISEETLLLGGEYNDFLRRALFNIKPVNLIAESKYSALDNFVRTRYSYNYYLNYRFIHFLRKAHRFILVTSSQSHLRSILQRTKDSPWANADGFYILIDRQTAKRGCINARSYLWTAWEYDLLSVVFICIDPDDGIVHYTFNPFSSHMTKNWHEVDRLKGRYDHPWIMFKKTFVRDDDMCKDLDFDKVANLNGYVIRLNAVSMAPFLKINPTKEGLDKFSGENAEVIKTLFRKLKASPYIDIYNGTTYDLGGIKPNGTLFGMLTSVGDGQVDMGMNTRSLLVLWKFRYTYPHTRSGLCVISQPNQQISEFTKLMTFLKPPVMAGVFVICLLTYAIFTWNEGYGEAALELLRLLICVAILHPPRINSVRIFLCTVFILFLNVNSLFQSRWSSLLTVPVFYSTVDSLDSIKKHEYKIYGPDILKDFLSDNVLQSRYVAVSNNHVCKHFVKNSTDAVCAGDCYHLYYRIRNDDLYKSKNLRDMTLAYVTRENWPLFRPVNNAIQQMVQCGLIGKFRRDGLRKIKRERMRRRTKTKKSYNVMLLSQLAFSFYILGIGYTCATIVFAVELLLGTPVESYHFHVKISMTLARWKFILFSTVVKYSYQSLTYAPAKLTEKDIMLGRLDTILSNCLADEMNYIGLLGDAEIPGSWSSGFMKTTPTIRLRIPVASLDKPFYSWSTHHDCSARYDKLHAFVLFISSPSSLRRVVERLMGSVWWNPWAFHAIIHTRENTCRQPEAYLSAAWNSDLESSVFFCVDPDEGHVAYTYNRYGNPAPRIWYTVESSVDEENRTWDVLKHKLQSTDSTACEDLHFNKKIKVGGYGIKLVGVISPPNLSFDPQKKGLAKYGGLNGFILNTLITKMNATMSVRMLDNKTRIHTLLRNVTANEYDMLMNAQYIFDKRNYTMTYPHVDSGISTLSRPSGFDSNEMKILKFMNPRLIAGILLASILTVLVLGILAGLGLSSACLEVVRIMVNSSVLRFPQRAPLRIYLITVILLFLITGSTFQSSLSSILTSSTSKPDIDSNTALKRAGYPIYAFAGYRDAIPDPVLRLRVRETDRRDCSGYVIEYPDTVCVADRSRLMRIAFKNELHISKHRITNLYMGYVTRPNFPLAMRIGRVLMSMSQGGLISHWQERTVAVYKNRWAMKAYEMKTKRYRTMNTSDLLFAFYVLFLGLGVSVVMFLAELSVVLWRR</sequence>
<keyword evidence="7" id="KW-0325">Glycoprotein</keyword>
<evidence type="ECO:0000256" key="1">
    <source>
        <dbReference type="ARBA" id="ARBA00004651"/>
    </source>
</evidence>
<feature type="transmembrane region" description="Helical" evidence="8">
    <location>
        <begin position="979"/>
        <end position="1005"/>
    </location>
</feature>
<gene>
    <name evidence="10" type="primary">LOC106749684</name>
</gene>
<evidence type="ECO:0000256" key="8">
    <source>
        <dbReference type="SAM" id="Phobius"/>
    </source>
</evidence>
<protein>
    <submittedName>
        <fullName evidence="10">Uncharacterized protein LOC106749684</fullName>
    </submittedName>
</protein>
<keyword evidence="2" id="KW-1003">Cell membrane</keyword>
<accession>A0A6P3Y3K8</accession>
<evidence type="ECO:0000313" key="9">
    <source>
        <dbReference type="Proteomes" id="UP000515204"/>
    </source>
</evidence>
<dbReference type="OrthoDB" id="7679028at2759"/>
<name>A0A6P3Y3K8_DINQU</name>
<dbReference type="PANTHER" id="PTHR42643:SF39">
    <property type="entry name" value="IONOTROPIC RECEPTOR 56A-RELATED"/>
    <property type="match status" value="1"/>
</dbReference>
<comment type="subcellular location">
    <subcellularLocation>
        <location evidence="1">Cell membrane</location>
        <topology evidence="1">Multi-pass membrane protein</topology>
    </subcellularLocation>
</comment>
<keyword evidence="4 8" id="KW-1133">Transmembrane helix</keyword>
<reference evidence="10" key="1">
    <citation type="submission" date="2025-08" db="UniProtKB">
        <authorList>
            <consortium name="RefSeq"/>
        </authorList>
    </citation>
    <scope>IDENTIFICATION</scope>
</reference>
<feature type="transmembrane region" description="Helical" evidence="8">
    <location>
        <begin position="412"/>
        <end position="430"/>
    </location>
</feature>
<evidence type="ECO:0000256" key="6">
    <source>
        <dbReference type="ARBA" id="ARBA00023170"/>
    </source>
</evidence>
<keyword evidence="6" id="KW-0675">Receptor</keyword>
<dbReference type="GO" id="GO:0005886">
    <property type="term" value="C:plasma membrane"/>
    <property type="evidence" value="ECO:0007669"/>
    <property type="project" value="UniProtKB-SubCell"/>
</dbReference>
<feature type="transmembrane region" description="Helical" evidence="8">
    <location>
        <begin position="366"/>
        <end position="383"/>
    </location>
</feature>
<dbReference type="Proteomes" id="UP000515204">
    <property type="component" value="Unplaced"/>
</dbReference>
<keyword evidence="5 8" id="KW-0472">Membrane</keyword>
<evidence type="ECO:0000256" key="4">
    <source>
        <dbReference type="ARBA" id="ARBA00022989"/>
    </source>
</evidence>
<dbReference type="InterPro" id="IPR052192">
    <property type="entry name" value="Insect_Ionotropic_Sensory_Rcpt"/>
</dbReference>
<dbReference type="GeneID" id="106749684"/>
<feature type="transmembrane region" description="Helical" evidence="8">
    <location>
        <begin position="1025"/>
        <end position="1045"/>
    </location>
</feature>
<keyword evidence="3 8" id="KW-0812">Transmembrane</keyword>
<feature type="transmembrane region" description="Helical" evidence="8">
    <location>
        <begin position="1204"/>
        <end position="1224"/>
    </location>
</feature>
<proteinExistence type="predicted"/>
<dbReference type="AlphaFoldDB" id="A0A6P3Y3K8"/>
<dbReference type="SUPFAM" id="SSF53850">
    <property type="entry name" value="Periplasmic binding protein-like II"/>
    <property type="match status" value="2"/>
</dbReference>
<evidence type="ECO:0000256" key="7">
    <source>
        <dbReference type="ARBA" id="ARBA00023180"/>
    </source>
</evidence>
<evidence type="ECO:0000256" key="2">
    <source>
        <dbReference type="ARBA" id="ARBA00022475"/>
    </source>
</evidence>
<feature type="transmembrane region" description="Helical" evidence="8">
    <location>
        <begin position="580"/>
        <end position="608"/>
    </location>
</feature>